<sequence>MSTADVIQDSIQDECVLNINWQINNLYQQIQQEVPYKLDKQICAFTFNKSNQLLVGACLKNIQGYVINKGQLKLISTMIGHIDNVRITRFMNVTSKNILISASEDRSLRVWSYTQLARPKFLQKINAHMNGILCFILNKSEDLLITGSRDTTLKFWKKNNQVQNGCILATCVQTLNQHSHNIYDLSLSPNEDKLISCAEDSRILIISLIQSEWKVTQIIQVQKFGFRLSFIDNNIFTFQPILAEFMQVYELNQDGQFIKTFDVQVKGGIQDCRIFFPQQYISEKNLLINKNGFHINIIKVIFRKEKKSQKLQKAKFVVEQSISFGQESTGLIFGQLSDNAEYLITWDGNTKELQMRQLIKKIN</sequence>
<evidence type="ECO:0000256" key="1">
    <source>
        <dbReference type="PROSITE-ProRule" id="PRU00221"/>
    </source>
</evidence>
<organism evidence="2 3">
    <name type="scientific">Paramecium pentaurelia</name>
    <dbReference type="NCBI Taxonomy" id="43138"/>
    <lineage>
        <taxon>Eukaryota</taxon>
        <taxon>Sar</taxon>
        <taxon>Alveolata</taxon>
        <taxon>Ciliophora</taxon>
        <taxon>Intramacronucleata</taxon>
        <taxon>Oligohymenophorea</taxon>
        <taxon>Peniculida</taxon>
        <taxon>Parameciidae</taxon>
        <taxon>Paramecium</taxon>
    </lineage>
</organism>
<dbReference type="PANTHER" id="PTHR19920:SF0">
    <property type="entry name" value="CYTOSOLIC IRON-SULFUR PROTEIN ASSEMBLY PROTEIN CIAO1-RELATED"/>
    <property type="match status" value="1"/>
</dbReference>
<name>A0A8S1V4H7_9CILI</name>
<accession>A0A8S1V4H7</accession>
<comment type="caution">
    <text evidence="2">The sequence shown here is derived from an EMBL/GenBank/DDBJ whole genome shotgun (WGS) entry which is preliminary data.</text>
</comment>
<dbReference type="InterPro" id="IPR001680">
    <property type="entry name" value="WD40_rpt"/>
</dbReference>
<gene>
    <name evidence="2" type="ORF">PPENT_87.1.T0570006</name>
</gene>
<protein>
    <submittedName>
        <fullName evidence="2">Uncharacterized protein</fullName>
    </submittedName>
</protein>
<keyword evidence="3" id="KW-1185">Reference proteome</keyword>
<evidence type="ECO:0000313" key="2">
    <source>
        <dbReference type="EMBL" id="CAD8172270.1"/>
    </source>
</evidence>
<dbReference type="GO" id="GO:0097361">
    <property type="term" value="C:cytosolic [4Fe-4S] assembly targeting complex"/>
    <property type="evidence" value="ECO:0007669"/>
    <property type="project" value="TreeGrafter"/>
</dbReference>
<dbReference type="PROSITE" id="PS50082">
    <property type="entry name" value="WD_REPEATS_2"/>
    <property type="match status" value="2"/>
</dbReference>
<feature type="repeat" description="WD" evidence="1">
    <location>
        <begin position="78"/>
        <end position="112"/>
    </location>
</feature>
<dbReference type="PROSITE" id="PS50294">
    <property type="entry name" value="WD_REPEATS_REGION"/>
    <property type="match status" value="1"/>
</dbReference>
<dbReference type="SMART" id="SM00320">
    <property type="entry name" value="WD40"/>
    <property type="match status" value="3"/>
</dbReference>
<dbReference type="EMBL" id="CAJJDO010000057">
    <property type="protein sequence ID" value="CAD8172270.1"/>
    <property type="molecule type" value="Genomic_DNA"/>
</dbReference>
<dbReference type="AlphaFoldDB" id="A0A8S1V4H7"/>
<evidence type="ECO:0000313" key="3">
    <source>
        <dbReference type="Proteomes" id="UP000689195"/>
    </source>
</evidence>
<feature type="repeat" description="WD" evidence="1">
    <location>
        <begin position="125"/>
        <end position="157"/>
    </location>
</feature>
<keyword evidence="1" id="KW-0853">WD repeat</keyword>
<dbReference type="OrthoDB" id="538223at2759"/>
<reference evidence="2" key="1">
    <citation type="submission" date="2021-01" db="EMBL/GenBank/DDBJ databases">
        <authorList>
            <consortium name="Genoscope - CEA"/>
            <person name="William W."/>
        </authorList>
    </citation>
    <scope>NUCLEOTIDE SEQUENCE</scope>
</reference>
<dbReference type="GO" id="GO:0016226">
    <property type="term" value="P:iron-sulfur cluster assembly"/>
    <property type="evidence" value="ECO:0007669"/>
    <property type="project" value="TreeGrafter"/>
</dbReference>
<dbReference type="Proteomes" id="UP000689195">
    <property type="component" value="Unassembled WGS sequence"/>
</dbReference>
<dbReference type="Pfam" id="PF00400">
    <property type="entry name" value="WD40"/>
    <property type="match status" value="3"/>
</dbReference>
<dbReference type="PANTHER" id="PTHR19920">
    <property type="entry name" value="WD40 PROTEIN CIAO1"/>
    <property type="match status" value="1"/>
</dbReference>
<proteinExistence type="predicted"/>